<dbReference type="EMBL" id="PIET01000024">
    <property type="protein sequence ID" value="PLM68638.1"/>
    <property type="molecule type" value="Genomic_DNA"/>
</dbReference>
<reference evidence="3 4" key="2">
    <citation type="submission" date="2018-01" db="EMBL/GenBank/DDBJ databases">
        <title>Genomic study of Klebsiella pneumoniae.</title>
        <authorList>
            <person name="Yang Y."/>
            <person name="Bicalho R."/>
        </authorList>
    </citation>
    <scope>NUCLEOTIDE SEQUENCE [LARGE SCALE GENOMIC DNA]</scope>
    <source>
        <strain evidence="3 4">A2</strain>
    </source>
</reference>
<evidence type="ECO:0000259" key="1">
    <source>
        <dbReference type="PROSITE" id="PS50943"/>
    </source>
</evidence>
<comment type="caution">
    <text evidence="3">The sequence shown here is derived from an EMBL/GenBank/DDBJ whole genome shotgun (WGS) entry which is preliminary data.</text>
</comment>
<evidence type="ECO:0000313" key="2">
    <source>
        <dbReference type="EMBL" id="MEC6054622.1"/>
    </source>
</evidence>
<dbReference type="GO" id="GO:0003677">
    <property type="term" value="F:DNA binding"/>
    <property type="evidence" value="ECO:0007669"/>
    <property type="project" value="InterPro"/>
</dbReference>
<evidence type="ECO:0000313" key="3">
    <source>
        <dbReference type="EMBL" id="PLM68638.1"/>
    </source>
</evidence>
<dbReference type="InterPro" id="IPR001387">
    <property type="entry name" value="Cro/C1-type_HTH"/>
</dbReference>
<organism evidence="3 4">
    <name type="scientific">Klebsiella michiganensis</name>
    <dbReference type="NCBI Taxonomy" id="1134687"/>
    <lineage>
        <taxon>Bacteria</taxon>
        <taxon>Pseudomonadati</taxon>
        <taxon>Pseudomonadota</taxon>
        <taxon>Gammaproteobacteria</taxon>
        <taxon>Enterobacterales</taxon>
        <taxon>Enterobacteriaceae</taxon>
        <taxon>Klebsiella/Raoultella group</taxon>
        <taxon>Klebsiella</taxon>
    </lineage>
</organism>
<proteinExistence type="predicted"/>
<accession>A0A2K0KTN4</accession>
<evidence type="ECO:0000313" key="4">
    <source>
        <dbReference type="Proteomes" id="UP000234661"/>
    </source>
</evidence>
<dbReference type="AlphaFoldDB" id="A0A2K0KTN4"/>
<dbReference type="SMART" id="SM00530">
    <property type="entry name" value="HTH_XRE"/>
    <property type="match status" value="1"/>
</dbReference>
<protein>
    <submittedName>
        <fullName evidence="2">Helix-turn-helix transcriptional regulator</fullName>
    </submittedName>
    <submittedName>
        <fullName evidence="3">XRE family transcriptional regulator</fullName>
    </submittedName>
</protein>
<sequence>MADNWNSSIDYVAIGERLKAYRIGASLQAEDVAEQLGVSRAVIYRIERGDIVKIETLDRLAQVLETSLASLLGVESEYYPTALGLFERMRQLESVSDRILAHFEPVSLLLTSDSYLDVLRKMLKESKTSKSHGEADEKNIDAIISILIERRTYFEQRKPHIISLVGLRELERFIHTGMVGRLDLPEDIYSQRVKAARHEVIKLADLMESEPLDIQIGIIDEAMPSSSFQVLSGPSHSVMVTSPFRLGEMPNVYNGIGTVTYAPEAVKKHEDLMIRLWRKAHKGREGADLLRKLLKDIC</sequence>
<dbReference type="Proteomes" id="UP000234661">
    <property type="component" value="Unassembled WGS sequence"/>
</dbReference>
<dbReference type="RefSeq" id="WP_004118106.1">
    <property type="nucleotide sequence ID" value="NZ_CABGHZ010000044.1"/>
</dbReference>
<reference evidence="3 4" key="1">
    <citation type="submission" date="2017-11" db="EMBL/GenBank/DDBJ databases">
        <authorList>
            <person name="Han C.G."/>
        </authorList>
    </citation>
    <scope>NUCLEOTIDE SEQUENCE [LARGE SCALE GENOMIC DNA]</scope>
    <source>
        <strain evidence="3 4">A2</strain>
    </source>
</reference>
<dbReference type="InterPro" id="IPR010982">
    <property type="entry name" value="Lambda_DNA-bd_dom_sf"/>
</dbReference>
<dbReference type="SUPFAM" id="SSF47413">
    <property type="entry name" value="lambda repressor-like DNA-binding domains"/>
    <property type="match status" value="1"/>
</dbReference>
<dbReference type="Pfam" id="PF01381">
    <property type="entry name" value="HTH_3"/>
    <property type="match status" value="1"/>
</dbReference>
<feature type="domain" description="HTH cro/C1-type" evidence="1">
    <location>
        <begin position="18"/>
        <end position="71"/>
    </location>
</feature>
<name>A0A2K0KTN4_9ENTR</name>
<dbReference type="Proteomes" id="UP001175817">
    <property type="component" value="Unassembled WGS sequence"/>
</dbReference>
<dbReference type="Gene3D" id="1.10.260.40">
    <property type="entry name" value="lambda repressor-like DNA-binding domains"/>
    <property type="match status" value="1"/>
</dbReference>
<dbReference type="PROSITE" id="PS50943">
    <property type="entry name" value="HTH_CROC1"/>
    <property type="match status" value="1"/>
</dbReference>
<dbReference type="EMBL" id="JARTTH020000002">
    <property type="protein sequence ID" value="MEC6054622.1"/>
    <property type="molecule type" value="Genomic_DNA"/>
</dbReference>
<reference evidence="2" key="3">
    <citation type="journal article" date="2023" name="Nat. Commun.">
        <title>Genomic dissection of endemic carbapenem resistance reveals metallo-beta-lactamase dissemination through clonal, plasmid and integron transfer.</title>
        <authorList>
            <person name="Macesic N."/>
            <person name="Hawkey J."/>
            <person name="Vezina B."/>
            <person name="Wisniewski J.A."/>
            <person name="Cottingham H."/>
            <person name="Blakeway L.V."/>
            <person name="Harshegyi T."/>
            <person name="Pragastis K."/>
            <person name="Badoordeen G.Z."/>
            <person name="Dennison A."/>
            <person name="Spelman D.W."/>
            <person name="Jenney A.W.J."/>
            <person name="Peleg A.Y."/>
        </authorList>
    </citation>
    <scope>NUCLEOTIDE SEQUENCE</scope>
    <source>
        <strain evidence="2">CPO078</strain>
    </source>
</reference>
<gene>
    <name evidence="3" type="ORF">CWM85_02785</name>
    <name evidence="2" type="ORF">QAB24_029665</name>
</gene>
<reference evidence="2" key="4">
    <citation type="submission" date="2024-01" db="EMBL/GenBank/DDBJ databases">
        <authorList>
            <person name="Macesic N."/>
        </authorList>
    </citation>
    <scope>NUCLEOTIDE SEQUENCE</scope>
    <source>
        <strain evidence="2">CPO078</strain>
    </source>
</reference>
<accession>A0A384J243</accession>
<dbReference type="CDD" id="cd00093">
    <property type="entry name" value="HTH_XRE"/>
    <property type="match status" value="1"/>
</dbReference>